<evidence type="ECO:0000259" key="5">
    <source>
        <dbReference type="Pfam" id="PF00155"/>
    </source>
</evidence>
<dbReference type="GO" id="GO:0009042">
    <property type="term" value="F:valine-pyruvate transaminase activity"/>
    <property type="evidence" value="ECO:0007669"/>
    <property type="project" value="UniProtKB-EC"/>
</dbReference>
<keyword evidence="4" id="KW-0663">Pyridoxal phosphate</keyword>
<dbReference type="InterPro" id="IPR015421">
    <property type="entry name" value="PyrdxlP-dep_Trfase_major"/>
</dbReference>
<dbReference type="EC" id="2.6.1.66" evidence="6"/>
<dbReference type="AlphaFoldDB" id="A0A928V4Z8"/>
<evidence type="ECO:0000313" key="7">
    <source>
        <dbReference type="Proteomes" id="UP000652567"/>
    </source>
</evidence>
<evidence type="ECO:0000256" key="1">
    <source>
        <dbReference type="ARBA" id="ARBA00001933"/>
    </source>
</evidence>
<dbReference type="PANTHER" id="PTHR42790:SF4">
    <property type="entry name" value="VALINE--PYRUVATE AMINOTRANSFERASE"/>
    <property type="match status" value="1"/>
</dbReference>
<dbReference type="EMBL" id="PRDL01000001">
    <property type="protein sequence ID" value="MBE8716961.1"/>
    <property type="molecule type" value="Genomic_DNA"/>
</dbReference>
<dbReference type="InterPro" id="IPR050859">
    <property type="entry name" value="Class-I_PLP-dep_aminotransf"/>
</dbReference>
<evidence type="ECO:0000313" key="6">
    <source>
        <dbReference type="EMBL" id="MBE8716961.1"/>
    </source>
</evidence>
<sequence length="417" mass="46350">MRFSLFGQKLSRDAGIISLMDDLGSALRENPEMIFMGGGNPARVPAMEAFFEQALHRVLDDPEEKLRLLGIYQPPAGDSALLDDLASMLRREYGWQITRDHIALANGSQSAFFVLFNLFGGTDAEGNFLRIQLPMTPEYLGYNEQGIEEKLFISSRPEIELLDNQFFKYHVDFKQLEVHPDAGALCVSRPTNPTGNVISDQELDGLQVLAARQQIPLIVDGAYGTPFPNIMFVDAAASWNENMILVLSLSKLGLPGARTGIVIARPDIIQAFARANTIVSLAPGNMGAAFMKQLIAGDQLLSLSRNTVQPFYQARMQQAVSIFKTALAGLPYRLHQPEGAIFLWLWFEGLPIDSDALYQRLKQRGVLVVSGHHFFPGLEQPWSHRQQCIRITYCQDNEKLVAGANIIAQEVQKAFQG</sequence>
<dbReference type="Gene3D" id="3.40.640.10">
    <property type="entry name" value="Type I PLP-dependent aspartate aminotransferase-like (Major domain)"/>
    <property type="match status" value="1"/>
</dbReference>
<dbReference type="InterPro" id="IPR004839">
    <property type="entry name" value="Aminotransferase_I/II_large"/>
</dbReference>
<feature type="domain" description="Aminotransferase class I/classII large" evidence="5">
    <location>
        <begin position="169"/>
        <end position="399"/>
    </location>
</feature>
<keyword evidence="7" id="KW-1185">Reference proteome</keyword>
<dbReference type="GO" id="GO:0030170">
    <property type="term" value="F:pyridoxal phosphate binding"/>
    <property type="evidence" value="ECO:0007669"/>
    <property type="project" value="InterPro"/>
</dbReference>
<evidence type="ECO:0000256" key="4">
    <source>
        <dbReference type="ARBA" id="ARBA00022898"/>
    </source>
</evidence>
<dbReference type="RefSeq" id="WP_193908438.1">
    <property type="nucleotide sequence ID" value="NZ_PRDL01000001.1"/>
</dbReference>
<dbReference type="CDD" id="cd00609">
    <property type="entry name" value="AAT_like"/>
    <property type="match status" value="1"/>
</dbReference>
<evidence type="ECO:0000256" key="3">
    <source>
        <dbReference type="ARBA" id="ARBA00022679"/>
    </source>
</evidence>
<dbReference type="SUPFAM" id="SSF53383">
    <property type="entry name" value="PLP-dependent transferases"/>
    <property type="match status" value="1"/>
</dbReference>
<comment type="cofactor">
    <cofactor evidence="1">
        <name>pyridoxal 5'-phosphate</name>
        <dbReference type="ChEBI" id="CHEBI:597326"/>
    </cofactor>
</comment>
<dbReference type="NCBIfam" id="NF006967">
    <property type="entry name" value="PRK09440.1-5"/>
    <property type="match status" value="1"/>
</dbReference>
<organism evidence="6 7">
    <name type="scientific">Cellvibrio polysaccharolyticus</name>
    <dbReference type="NCBI Taxonomy" id="2082724"/>
    <lineage>
        <taxon>Bacteria</taxon>
        <taxon>Pseudomonadati</taxon>
        <taxon>Pseudomonadota</taxon>
        <taxon>Gammaproteobacteria</taxon>
        <taxon>Cellvibrionales</taxon>
        <taxon>Cellvibrionaceae</taxon>
        <taxon>Cellvibrio</taxon>
    </lineage>
</organism>
<keyword evidence="2 6" id="KW-0032">Aminotransferase</keyword>
<comment type="caution">
    <text evidence="6">The sequence shown here is derived from an EMBL/GenBank/DDBJ whole genome shotgun (WGS) entry which is preliminary data.</text>
</comment>
<name>A0A928V4Z8_9GAMM</name>
<dbReference type="Pfam" id="PF00155">
    <property type="entry name" value="Aminotran_1_2"/>
    <property type="match status" value="1"/>
</dbReference>
<proteinExistence type="predicted"/>
<dbReference type="GO" id="GO:1901605">
    <property type="term" value="P:alpha-amino acid metabolic process"/>
    <property type="evidence" value="ECO:0007669"/>
    <property type="project" value="TreeGrafter"/>
</dbReference>
<dbReference type="Proteomes" id="UP000652567">
    <property type="component" value="Unassembled WGS sequence"/>
</dbReference>
<keyword evidence="3 6" id="KW-0808">Transferase</keyword>
<dbReference type="NCBIfam" id="NF006964">
    <property type="entry name" value="PRK09440.1-2"/>
    <property type="match status" value="1"/>
</dbReference>
<protein>
    <submittedName>
        <fullName evidence="6">Valine--pyruvate transaminase</fullName>
        <ecNumber evidence="6">2.6.1.66</ecNumber>
    </submittedName>
</protein>
<dbReference type="GO" id="GO:0005829">
    <property type="term" value="C:cytosol"/>
    <property type="evidence" value="ECO:0007669"/>
    <property type="project" value="TreeGrafter"/>
</dbReference>
<evidence type="ECO:0000256" key="2">
    <source>
        <dbReference type="ARBA" id="ARBA00022576"/>
    </source>
</evidence>
<gene>
    <name evidence="6" type="ORF">C4F51_07120</name>
</gene>
<accession>A0A928V4Z8</accession>
<dbReference type="PANTHER" id="PTHR42790">
    <property type="entry name" value="AMINOTRANSFERASE"/>
    <property type="match status" value="1"/>
</dbReference>
<dbReference type="InterPro" id="IPR015424">
    <property type="entry name" value="PyrdxlP-dep_Trfase"/>
</dbReference>
<reference evidence="6" key="1">
    <citation type="submission" date="2018-07" db="EMBL/GenBank/DDBJ databases">
        <title>Genome assembly of strain Ka43.</title>
        <authorList>
            <person name="Kukolya J."/>
            <person name="Nagy I."/>
            <person name="Horvath B."/>
            <person name="Toth A."/>
        </authorList>
    </citation>
    <scope>NUCLEOTIDE SEQUENCE</scope>
    <source>
        <strain evidence="6">KB43</strain>
    </source>
</reference>